<sequence>MEQLFAWLSDALADNTVFNFNTLTFYGRGLVNTVQLVFLSLVIGLVLAVPLSIARGSKHKWIKLPIFFYTYVFRGTPLLVQLYMIYYGVVFIDGIQDTWLWYFLKEPFYPALAAFTLNTAAYTTEIFHGAIKATAKGEIEAARAYGMSHRLMMRRIIIPSAFRRALPAYGNEVIFMLHASAIASVVTIMDLTGAARFVYARYYAPFDAFLFVAAIYLCLTFAILYLFRYLEKRLLAHLRPVS</sequence>
<dbReference type="Proteomes" id="UP000198654">
    <property type="component" value="Unassembled WGS sequence"/>
</dbReference>
<feature type="transmembrane region" description="Helical" evidence="11">
    <location>
        <begin position="208"/>
        <end position="227"/>
    </location>
</feature>
<dbReference type="PANTHER" id="PTHR30614:SF10">
    <property type="entry name" value="ARGININE ABC TRANSPORTER PERMEASE PROTEIN ARTM"/>
    <property type="match status" value="1"/>
</dbReference>
<dbReference type="InterPro" id="IPR010065">
    <property type="entry name" value="AA_ABC_transptr_permease_3TM"/>
</dbReference>
<evidence type="ECO:0000256" key="8">
    <source>
        <dbReference type="ARBA" id="ARBA00022989"/>
    </source>
</evidence>
<evidence type="ECO:0000256" key="11">
    <source>
        <dbReference type="RuleBase" id="RU363032"/>
    </source>
</evidence>
<dbReference type="NCBIfam" id="TIGR01726">
    <property type="entry name" value="HEQRo_perm_3TM"/>
    <property type="match status" value="1"/>
</dbReference>
<dbReference type="GO" id="GO:0006865">
    <property type="term" value="P:amino acid transport"/>
    <property type="evidence" value="ECO:0007669"/>
    <property type="project" value="UniProtKB-KW"/>
</dbReference>
<evidence type="ECO:0000313" key="13">
    <source>
        <dbReference type="EMBL" id="SDL95463.1"/>
    </source>
</evidence>
<comment type="similarity">
    <text evidence="2">Belongs to the binding-protein-dependent transport system permease family. HisMQ subfamily.</text>
</comment>
<evidence type="ECO:0000256" key="5">
    <source>
        <dbReference type="ARBA" id="ARBA00022519"/>
    </source>
</evidence>
<feature type="transmembrane region" description="Helical" evidence="11">
    <location>
        <begin position="33"/>
        <end position="54"/>
    </location>
</feature>
<evidence type="ECO:0000256" key="2">
    <source>
        <dbReference type="ARBA" id="ARBA00010072"/>
    </source>
</evidence>
<dbReference type="CDD" id="cd06261">
    <property type="entry name" value="TM_PBP2"/>
    <property type="match status" value="1"/>
</dbReference>
<dbReference type="EMBL" id="FNGI01000009">
    <property type="protein sequence ID" value="SDL95463.1"/>
    <property type="molecule type" value="Genomic_DNA"/>
</dbReference>
<dbReference type="STRING" id="119000.SAMN05661010_02969"/>
<dbReference type="SUPFAM" id="SSF161098">
    <property type="entry name" value="MetI-like"/>
    <property type="match status" value="1"/>
</dbReference>
<comment type="subcellular location">
    <subcellularLocation>
        <location evidence="1">Cell inner membrane</location>
        <topology evidence="1">Multi-pass membrane protein</topology>
    </subcellularLocation>
    <subcellularLocation>
        <location evidence="11">Cell membrane</location>
        <topology evidence="11">Multi-pass membrane protein</topology>
    </subcellularLocation>
</comment>
<evidence type="ECO:0000256" key="9">
    <source>
        <dbReference type="ARBA" id="ARBA00023136"/>
    </source>
</evidence>
<organism evidence="13 14">
    <name type="scientific">Modicisalibacter muralis</name>
    <dbReference type="NCBI Taxonomy" id="119000"/>
    <lineage>
        <taxon>Bacteria</taxon>
        <taxon>Pseudomonadati</taxon>
        <taxon>Pseudomonadota</taxon>
        <taxon>Gammaproteobacteria</taxon>
        <taxon>Oceanospirillales</taxon>
        <taxon>Halomonadaceae</taxon>
        <taxon>Modicisalibacter</taxon>
    </lineage>
</organism>
<evidence type="ECO:0000256" key="6">
    <source>
        <dbReference type="ARBA" id="ARBA00022692"/>
    </source>
</evidence>
<keyword evidence="6 11" id="KW-0812">Transmembrane</keyword>
<dbReference type="GO" id="GO:0043190">
    <property type="term" value="C:ATP-binding cassette (ABC) transporter complex"/>
    <property type="evidence" value="ECO:0007669"/>
    <property type="project" value="InterPro"/>
</dbReference>
<dbReference type="PANTHER" id="PTHR30614">
    <property type="entry name" value="MEMBRANE COMPONENT OF AMINO ACID ABC TRANSPORTER"/>
    <property type="match status" value="1"/>
</dbReference>
<dbReference type="GO" id="GO:0022857">
    <property type="term" value="F:transmembrane transporter activity"/>
    <property type="evidence" value="ECO:0007669"/>
    <property type="project" value="InterPro"/>
</dbReference>
<name>A0A1G9PA75_9GAMM</name>
<keyword evidence="14" id="KW-1185">Reference proteome</keyword>
<dbReference type="InterPro" id="IPR035906">
    <property type="entry name" value="MetI-like_sf"/>
</dbReference>
<dbReference type="Pfam" id="PF00528">
    <property type="entry name" value="BPD_transp_1"/>
    <property type="match status" value="1"/>
</dbReference>
<keyword evidence="7" id="KW-0029">Amino-acid transport</keyword>
<dbReference type="PROSITE" id="PS50928">
    <property type="entry name" value="ABC_TM1"/>
    <property type="match status" value="1"/>
</dbReference>
<keyword evidence="9 11" id="KW-0472">Membrane</keyword>
<dbReference type="Gene3D" id="1.10.3720.10">
    <property type="entry name" value="MetI-like"/>
    <property type="match status" value="1"/>
</dbReference>
<dbReference type="OrthoDB" id="4404959at2"/>
<feature type="transmembrane region" description="Helical" evidence="11">
    <location>
        <begin position="108"/>
        <end position="127"/>
    </location>
</feature>
<dbReference type="InterPro" id="IPR000515">
    <property type="entry name" value="MetI-like"/>
</dbReference>
<accession>A0A1G9PA75</accession>
<proteinExistence type="inferred from homology"/>
<reference evidence="13 14" key="1">
    <citation type="submission" date="2016-10" db="EMBL/GenBank/DDBJ databases">
        <authorList>
            <person name="de Groot N.N."/>
        </authorList>
    </citation>
    <scope>NUCLEOTIDE SEQUENCE [LARGE SCALE GENOMIC DNA]</scope>
    <source>
        <strain evidence="13 14">DSM 14789</strain>
    </source>
</reference>
<dbReference type="AlphaFoldDB" id="A0A1G9PA75"/>
<keyword evidence="4" id="KW-1003">Cell membrane</keyword>
<evidence type="ECO:0000256" key="4">
    <source>
        <dbReference type="ARBA" id="ARBA00022475"/>
    </source>
</evidence>
<keyword evidence="8 11" id="KW-1133">Transmembrane helix</keyword>
<feature type="transmembrane region" description="Helical" evidence="11">
    <location>
        <begin position="66"/>
        <end position="88"/>
    </location>
</feature>
<keyword evidence="5" id="KW-0997">Cell inner membrane</keyword>
<gene>
    <name evidence="13" type="ORF">SAMN05661010_02969</name>
</gene>
<feature type="transmembrane region" description="Helical" evidence="11">
    <location>
        <begin position="173"/>
        <end position="196"/>
    </location>
</feature>
<dbReference type="RefSeq" id="WP_089729949.1">
    <property type="nucleotide sequence ID" value="NZ_FNGI01000009.1"/>
</dbReference>
<evidence type="ECO:0000259" key="12">
    <source>
        <dbReference type="PROSITE" id="PS50928"/>
    </source>
</evidence>
<keyword evidence="3 11" id="KW-0813">Transport</keyword>
<evidence type="ECO:0000256" key="10">
    <source>
        <dbReference type="ARBA" id="ARBA00040319"/>
    </source>
</evidence>
<evidence type="ECO:0000313" key="14">
    <source>
        <dbReference type="Proteomes" id="UP000198654"/>
    </source>
</evidence>
<evidence type="ECO:0000256" key="7">
    <source>
        <dbReference type="ARBA" id="ARBA00022970"/>
    </source>
</evidence>
<protein>
    <recommendedName>
        <fullName evidence="10">Arginine ABC transporter permease protein ArtM</fullName>
    </recommendedName>
</protein>
<feature type="domain" description="ABC transmembrane type-1" evidence="12">
    <location>
        <begin position="30"/>
        <end position="227"/>
    </location>
</feature>
<dbReference type="InterPro" id="IPR043429">
    <property type="entry name" value="ArtM/GltK/GlnP/TcyL/YhdX-like"/>
</dbReference>
<evidence type="ECO:0000256" key="1">
    <source>
        <dbReference type="ARBA" id="ARBA00004429"/>
    </source>
</evidence>
<evidence type="ECO:0000256" key="3">
    <source>
        <dbReference type="ARBA" id="ARBA00022448"/>
    </source>
</evidence>